<feature type="domain" description="Protein kinase" evidence="2">
    <location>
        <begin position="9"/>
        <end position="279"/>
    </location>
</feature>
<dbReference type="InterPro" id="IPR011009">
    <property type="entry name" value="Kinase-like_dom_sf"/>
</dbReference>
<dbReference type="OrthoDB" id="1668230at2759"/>
<dbReference type="InterPro" id="IPR000719">
    <property type="entry name" value="Prot_kinase_dom"/>
</dbReference>
<dbReference type="Proteomes" id="UP000250140">
    <property type="component" value="Unassembled WGS sequence"/>
</dbReference>
<dbReference type="AlphaFoldDB" id="A0A8E2F2R2"/>
<protein>
    <submittedName>
        <fullName evidence="3">Kinase-like protein</fullName>
    </submittedName>
</protein>
<keyword evidence="1" id="KW-0472">Membrane</keyword>
<keyword evidence="4" id="KW-1185">Reference proteome</keyword>
<dbReference type="PROSITE" id="PS50011">
    <property type="entry name" value="PROTEIN_KINASE_DOM"/>
    <property type="match status" value="1"/>
</dbReference>
<reference evidence="3 4" key="1">
    <citation type="journal article" date="2016" name="Nat. Commun.">
        <title>Ectomycorrhizal ecology is imprinted in the genome of the dominant symbiotic fungus Cenococcum geophilum.</title>
        <authorList>
            <consortium name="DOE Joint Genome Institute"/>
            <person name="Peter M."/>
            <person name="Kohler A."/>
            <person name="Ohm R.A."/>
            <person name="Kuo A."/>
            <person name="Krutzmann J."/>
            <person name="Morin E."/>
            <person name="Arend M."/>
            <person name="Barry K.W."/>
            <person name="Binder M."/>
            <person name="Choi C."/>
            <person name="Clum A."/>
            <person name="Copeland A."/>
            <person name="Grisel N."/>
            <person name="Haridas S."/>
            <person name="Kipfer T."/>
            <person name="LaButti K."/>
            <person name="Lindquist E."/>
            <person name="Lipzen A."/>
            <person name="Maire R."/>
            <person name="Meier B."/>
            <person name="Mihaltcheva S."/>
            <person name="Molinier V."/>
            <person name="Murat C."/>
            <person name="Poggeler S."/>
            <person name="Quandt C.A."/>
            <person name="Sperisen C."/>
            <person name="Tritt A."/>
            <person name="Tisserant E."/>
            <person name="Crous P.W."/>
            <person name="Henrissat B."/>
            <person name="Nehls U."/>
            <person name="Egli S."/>
            <person name="Spatafora J.W."/>
            <person name="Grigoriev I.V."/>
            <person name="Martin F.M."/>
        </authorList>
    </citation>
    <scope>NUCLEOTIDE SEQUENCE [LARGE SCALE GENOMIC DNA]</scope>
    <source>
        <strain evidence="3 4">CBS 207.34</strain>
    </source>
</reference>
<dbReference type="Gene3D" id="1.10.510.10">
    <property type="entry name" value="Transferase(Phosphotransferase) domain 1"/>
    <property type="match status" value="1"/>
</dbReference>
<dbReference type="PANTHER" id="PTHR44329">
    <property type="entry name" value="SERINE/THREONINE-PROTEIN KINASE TNNI3K-RELATED"/>
    <property type="match status" value="1"/>
</dbReference>
<sequence length="279" mass="31156">MQIRWPKGCTRDDLVNWGNFGFVCLDALSGSVIKIPHFENDDAILIERAIYERFDERGGNAGLLQYRGRCDAGIRLEFASNYDLRAHLRDHKDNVTLEQQLRWGQEIADTVAFIHSNGVIHGDLQCCNILLDQDLHAKVADFGGSSLDGSALLVTVAHSHRYPGELLSVQADIFALGSTLYEVASGQTPFDGQTDEEIKELFESHQFPNTEHLGLIGHIITNCWEGNYHSADEVAEKFKESRQITPKSFDPSKTAALAFTISAFGLLAAVLWVRRLARR</sequence>
<dbReference type="InterPro" id="IPR051681">
    <property type="entry name" value="Ser/Thr_Kinases-Pseudokinases"/>
</dbReference>
<evidence type="ECO:0000313" key="4">
    <source>
        <dbReference type="Proteomes" id="UP000250140"/>
    </source>
</evidence>
<keyword evidence="3" id="KW-0808">Transferase</keyword>
<keyword evidence="3" id="KW-0418">Kinase</keyword>
<evidence type="ECO:0000259" key="2">
    <source>
        <dbReference type="PROSITE" id="PS50011"/>
    </source>
</evidence>
<feature type="transmembrane region" description="Helical" evidence="1">
    <location>
        <begin position="255"/>
        <end position="273"/>
    </location>
</feature>
<dbReference type="SUPFAM" id="SSF56112">
    <property type="entry name" value="Protein kinase-like (PK-like)"/>
    <property type="match status" value="1"/>
</dbReference>
<dbReference type="GO" id="GO:0005524">
    <property type="term" value="F:ATP binding"/>
    <property type="evidence" value="ECO:0007669"/>
    <property type="project" value="InterPro"/>
</dbReference>
<dbReference type="EMBL" id="KV749525">
    <property type="protein sequence ID" value="OCL09056.1"/>
    <property type="molecule type" value="Genomic_DNA"/>
</dbReference>
<accession>A0A8E2F2R2</accession>
<dbReference type="Pfam" id="PF07714">
    <property type="entry name" value="PK_Tyr_Ser-Thr"/>
    <property type="match status" value="1"/>
</dbReference>
<gene>
    <name evidence="3" type="ORF">AOQ84DRAFT_363592</name>
</gene>
<dbReference type="InterPro" id="IPR001245">
    <property type="entry name" value="Ser-Thr/Tyr_kinase_cat_dom"/>
</dbReference>
<dbReference type="GO" id="GO:0004674">
    <property type="term" value="F:protein serine/threonine kinase activity"/>
    <property type="evidence" value="ECO:0007669"/>
    <property type="project" value="TreeGrafter"/>
</dbReference>
<name>A0A8E2F2R2_9PEZI</name>
<evidence type="ECO:0000313" key="3">
    <source>
        <dbReference type="EMBL" id="OCL09056.1"/>
    </source>
</evidence>
<proteinExistence type="predicted"/>
<organism evidence="3 4">
    <name type="scientific">Glonium stellatum</name>
    <dbReference type="NCBI Taxonomy" id="574774"/>
    <lineage>
        <taxon>Eukaryota</taxon>
        <taxon>Fungi</taxon>
        <taxon>Dikarya</taxon>
        <taxon>Ascomycota</taxon>
        <taxon>Pezizomycotina</taxon>
        <taxon>Dothideomycetes</taxon>
        <taxon>Pleosporomycetidae</taxon>
        <taxon>Gloniales</taxon>
        <taxon>Gloniaceae</taxon>
        <taxon>Glonium</taxon>
    </lineage>
</organism>
<keyword evidence="1" id="KW-1133">Transmembrane helix</keyword>
<keyword evidence="1" id="KW-0812">Transmembrane</keyword>
<evidence type="ECO:0000256" key="1">
    <source>
        <dbReference type="SAM" id="Phobius"/>
    </source>
</evidence>